<dbReference type="AlphaFoldDB" id="A0A2P6N0S1"/>
<evidence type="ECO:0000256" key="1">
    <source>
        <dbReference type="ARBA" id="ARBA00022468"/>
    </source>
</evidence>
<dbReference type="GO" id="GO:0005096">
    <property type="term" value="F:GTPase activator activity"/>
    <property type="evidence" value="ECO:0007669"/>
    <property type="project" value="UniProtKB-KW"/>
</dbReference>
<dbReference type="OrthoDB" id="16242at2759"/>
<dbReference type="PROSITE" id="PS50003">
    <property type="entry name" value="PH_DOMAIN"/>
    <property type="match status" value="1"/>
</dbReference>
<keyword evidence="6" id="KW-1185">Reference proteome</keyword>
<dbReference type="InterPro" id="IPR000008">
    <property type="entry name" value="C2_dom"/>
</dbReference>
<dbReference type="Pfam" id="PF00169">
    <property type="entry name" value="PH"/>
    <property type="match status" value="1"/>
</dbReference>
<dbReference type="CDD" id="cd00030">
    <property type="entry name" value="C2"/>
    <property type="match status" value="2"/>
</dbReference>
<dbReference type="InterPro" id="IPR008936">
    <property type="entry name" value="Rho_GTPase_activation_prot"/>
</dbReference>
<dbReference type="PROSITE" id="PS50004">
    <property type="entry name" value="C2"/>
    <property type="match status" value="2"/>
</dbReference>
<keyword evidence="1" id="KW-0343">GTPase activation</keyword>
<dbReference type="PRINTS" id="PR00360">
    <property type="entry name" value="C2DOMAIN"/>
</dbReference>
<evidence type="ECO:0000259" key="3">
    <source>
        <dbReference type="PROSITE" id="PS50004"/>
    </source>
</evidence>
<proteinExistence type="predicted"/>
<dbReference type="PROSITE" id="PS50018">
    <property type="entry name" value="RAS_GTPASE_ACTIV_2"/>
    <property type="match status" value="1"/>
</dbReference>
<dbReference type="SMART" id="SM00239">
    <property type="entry name" value="C2"/>
    <property type="match status" value="2"/>
</dbReference>
<gene>
    <name evidence="5" type="ORF">PROFUN_14227</name>
</gene>
<dbReference type="Pfam" id="PF00168">
    <property type="entry name" value="C2"/>
    <property type="match status" value="2"/>
</dbReference>
<comment type="caution">
    <text evidence="5">The sequence shown here is derived from an EMBL/GenBank/DDBJ whole genome shotgun (WGS) entry which is preliminary data.</text>
</comment>
<dbReference type="InterPro" id="IPR035892">
    <property type="entry name" value="C2_domain_sf"/>
</dbReference>
<dbReference type="Pfam" id="PF00616">
    <property type="entry name" value="RasGAP"/>
    <property type="match status" value="1"/>
</dbReference>
<dbReference type="SUPFAM" id="SSF50729">
    <property type="entry name" value="PH domain-like"/>
    <property type="match status" value="1"/>
</dbReference>
<evidence type="ECO:0000259" key="2">
    <source>
        <dbReference type="PROSITE" id="PS50003"/>
    </source>
</evidence>
<accession>A0A2P6N0S1</accession>
<dbReference type="PANTHER" id="PTHR10194">
    <property type="entry name" value="RAS GTPASE-ACTIVATING PROTEINS"/>
    <property type="match status" value="1"/>
</dbReference>
<dbReference type="EMBL" id="MDYQ01000258">
    <property type="protein sequence ID" value="PRP77543.1"/>
    <property type="molecule type" value="Genomic_DNA"/>
</dbReference>
<dbReference type="InterPro" id="IPR001936">
    <property type="entry name" value="RasGAP_dom"/>
</dbReference>
<evidence type="ECO:0000313" key="6">
    <source>
        <dbReference type="Proteomes" id="UP000241769"/>
    </source>
</evidence>
<dbReference type="InParanoid" id="A0A2P6N0S1"/>
<dbReference type="SUPFAM" id="SSF48350">
    <property type="entry name" value="GTPase activation domain, GAP"/>
    <property type="match status" value="1"/>
</dbReference>
<feature type="domain" description="C2" evidence="3">
    <location>
        <begin position="125"/>
        <end position="242"/>
    </location>
</feature>
<evidence type="ECO:0000313" key="5">
    <source>
        <dbReference type="EMBL" id="PRP77543.1"/>
    </source>
</evidence>
<dbReference type="FunCoup" id="A0A2P6N0S1">
    <property type="interactions" value="5"/>
</dbReference>
<feature type="domain" description="PH" evidence="2">
    <location>
        <begin position="23"/>
        <end position="125"/>
    </location>
</feature>
<dbReference type="Gene3D" id="1.10.506.10">
    <property type="entry name" value="GTPase Activation - p120gap, domain 1"/>
    <property type="match status" value="2"/>
</dbReference>
<reference evidence="5 6" key="1">
    <citation type="journal article" date="2018" name="Genome Biol. Evol.">
        <title>Multiple Roots of Fruiting Body Formation in Amoebozoa.</title>
        <authorList>
            <person name="Hillmann F."/>
            <person name="Forbes G."/>
            <person name="Novohradska S."/>
            <person name="Ferling I."/>
            <person name="Riege K."/>
            <person name="Groth M."/>
            <person name="Westermann M."/>
            <person name="Marz M."/>
            <person name="Spaller T."/>
            <person name="Winckler T."/>
            <person name="Schaap P."/>
            <person name="Glockner G."/>
        </authorList>
    </citation>
    <scope>NUCLEOTIDE SEQUENCE [LARGE SCALE GENOMIC DNA]</scope>
    <source>
        <strain evidence="5 6">Jena</strain>
    </source>
</reference>
<feature type="domain" description="C2" evidence="3">
    <location>
        <begin position="249"/>
        <end position="364"/>
    </location>
</feature>
<sequence>MKRSPLSNNKVYDNVSVASLESTKIRDGWLKKCSESSGVTTRWNKRWIVITPKVIFYFSSKTDKSPAGYFEMERYNEVVDEDDTKGASFTFKLHNSLSSMRRGLFAAESEEEKKQWIQVFQEAIKRAETQQLLKSNSPVRVHGTFYIRVAEARNLLASDANGLSDPYCVIQVGSHSAVTQTIWKSLNPLWGEEFTFNMDNSLPKTNAVVTVFDRDEMGTYRMPIRNLSIHQQAVENWWPLEHLNSKNFVSGEILVECLYRLSTSQVDIRIIEGRGLAQKDANGFSDPYIKASHGKEKFTSPVIKKTLNPVWNFSCTFKVTIDTVKEGIKLIVRDKDMVGASEFMGSTTVPLHTLPANVKVSNWYALSSEGLEETKMKLPSFGGNTDKSPGDIRLRMKYTELKILKLDQYEELWKVVDTQDYAVVDALGEVTGERDDCAKNLVRLFQAKSKAIPMLIHLTTREVNDTPSADVIFRGNSIATKSLDYYMKLMGGPFLKRTIGRKILASKRSAEVDPSKLDSSEKLEENQKYLVETVKSVCDLIIASVEQTPIEMRLVFAALQKAVTAKYGDDHVTRYTSISGFIFLRFWGPAVLGPKLFGLTDEHPGFVAGRTLTLVSKVLQTLGNMASFGGKEPYMEFLNAKFLDEYRSQAKQYLYTISSQPSSAAPTQLEHVIDAEAEMASLYYNLKKEESKLEGKPVHDSVSTAIKALDERYAVHEGKTSSP</sequence>
<dbReference type="InterPro" id="IPR001849">
    <property type="entry name" value="PH_domain"/>
</dbReference>
<dbReference type="InterPro" id="IPR011993">
    <property type="entry name" value="PH-like_dom_sf"/>
</dbReference>
<protein>
    <submittedName>
        <fullName evidence="5">RasGTPase-activating protein</fullName>
    </submittedName>
</protein>
<dbReference type="SMART" id="SM00323">
    <property type="entry name" value="RasGAP"/>
    <property type="match status" value="1"/>
</dbReference>
<dbReference type="STRING" id="1890364.A0A2P6N0S1"/>
<organism evidence="5 6">
    <name type="scientific">Planoprotostelium fungivorum</name>
    <dbReference type="NCBI Taxonomy" id="1890364"/>
    <lineage>
        <taxon>Eukaryota</taxon>
        <taxon>Amoebozoa</taxon>
        <taxon>Evosea</taxon>
        <taxon>Variosea</taxon>
        <taxon>Cavosteliida</taxon>
        <taxon>Cavosteliaceae</taxon>
        <taxon>Planoprotostelium</taxon>
    </lineage>
</organism>
<dbReference type="Gene3D" id="2.30.29.30">
    <property type="entry name" value="Pleckstrin-homology domain (PH domain)/Phosphotyrosine-binding domain (PTB)"/>
    <property type="match status" value="1"/>
</dbReference>
<dbReference type="SUPFAM" id="SSF49562">
    <property type="entry name" value="C2 domain (Calcium/lipid-binding domain, CaLB)"/>
    <property type="match status" value="2"/>
</dbReference>
<dbReference type="SMART" id="SM00233">
    <property type="entry name" value="PH"/>
    <property type="match status" value="1"/>
</dbReference>
<dbReference type="PANTHER" id="PTHR10194:SF60">
    <property type="entry name" value="RAS GTPASE-ACTIVATING PROTEIN RASKOL"/>
    <property type="match status" value="1"/>
</dbReference>
<dbReference type="InterPro" id="IPR039360">
    <property type="entry name" value="Ras_GTPase"/>
</dbReference>
<feature type="domain" description="Ras-GAP" evidence="4">
    <location>
        <begin position="433"/>
        <end position="624"/>
    </location>
</feature>
<dbReference type="Proteomes" id="UP000241769">
    <property type="component" value="Unassembled WGS sequence"/>
</dbReference>
<dbReference type="Gene3D" id="2.60.40.150">
    <property type="entry name" value="C2 domain"/>
    <property type="match status" value="2"/>
</dbReference>
<name>A0A2P6N0S1_9EUKA</name>
<evidence type="ECO:0000259" key="4">
    <source>
        <dbReference type="PROSITE" id="PS50018"/>
    </source>
</evidence>